<keyword evidence="3" id="KW-1185">Reference proteome</keyword>
<dbReference type="PANTHER" id="PTHR35725:SF3">
    <property type="entry name" value="CLASSICAL ARABINOGALACTAN PROTEIN 25"/>
    <property type="match status" value="1"/>
</dbReference>
<name>A0A9N7P077_STRHE</name>
<dbReference type="AlphaFoldDB" id="A0A9N7P077"/>
<organism evidence="2 3">
    <name type="scientific">Striga hermonthica</name>
    <name type="common">Purple witchweed</name>
    <name type="synonym">Buchnera hermonthica</name>
    <dbReference type="NCBI Taxonomy" id="68872"/>
    <lineage>
        <taxon>Eukaryota</taxon>
        <taxon>Viridiplantae</taxon>
        <taxon>Streptophyta</taxon>
        <taxon>Embryophyta</taxon>
        <taxon>Tracheophyta</taxon>
        <taxon>Spermatophyta</taxon>
        <taxon>Magnoliopsida</taxon>
        <taxon>eudicotyledons</taxon>
        <taxon>Gunneridae</taxon>
        <taxon>Pentapetalae</taxon>
        <taxon>asterids</taxon>
        <taxon>lamiids</taxon>
        <taxon>Lamiales</taxon>
        <taxon>Orobanchaceae</taxon>
        <taxon>Buchnereae</taxon>
        <taxon>Striga</taxon>
    </lineage>
</organism>
<reference evidence="2" key="1">
    <citation type="submission" date="2019-12" db="EMBL/GenBank/DDBJ databases">
        <authorList>
            <person name="Scholes J."/>
        </authorList>
    </citation>
    <scope>NUCLEOTIDE SEQUENCE</scope>
</reference>
<dbReference type="EMBL" id="CACSLK010031655">
    <property type="protein sequence ID" value="CAA0839920.1"/>
    <property type="molecule type" value="Genomic_DNA"/>
</dbReference>
<evidence type="ECO:0000256" key="1">
    <source>
        <dbReference type="SAM" id="MobiDB-lite"/>
    </source>
</evidence>
<dbReference type="OrthoDB" id="1939220at2759"/>
<evidence type="ECO:0000313" key="2">
    <source>
        <dbReference type="EMBL" id="CAA0839920.1"/>
    </source>
</evidence>
<evidence type="ECO:0000313" key="3">
    <source>
        <dbReference type="Proteomes" id="UP001153555"/>
    </source>
</evidence>
<accession>A0A9N7P077</accession>
<dbReference type="InterPro" id="IPR039346">
    <property type="entry name" value="AGP25/26"/>
</dbReference>
<dbReference type="Proteomes" id="UP001153555">
    <property type="component" value="Unassembled WGS sequence"/>
</dbReference>
<feature type="region of interest" description="Disordered" evidence="1">
    <location>
        <begin position="32"/>
        <end position="66"/>
    </location>
</feature>
<comment type="caution">
    <text evidence="2">The sequence shown here is derived from an EMBL/GenBank/DDBJ whole genome shotgun (WGS) entry which is preliminary data.</text>
</comment>
<proteinExistence type="predicted"/>
<sequence>METTTAGISAAPALLPDFPYTELSPEIAPLLPTQGGPAIPTIPSTRSPNPDTIAAVGPDTAAFPPTGPLEGSSAVLSRGLMKLEAFSGLLGYWLVMLHLV</sequence>
<dbReference type="PANTHER" id="PTHR35725">
    <property type="entry name" value="CLASSICAL ARABINOGALACTAN PROTEIN 26"/>
    <property type="match status" value="1"/>
</dbReference>
<protein>
    <submittedName>
        <fullName evidence="2">Uncharacterized protein</fullName>
    </submittedName>
</protein>
<gene>
    <name evidence="2" type="ORF">SHERM_06383</name>
</gene>